<dbReference type="CDD" id="cd04080">
    <property type="entry name" value="CBM6_cellulase-like"/>
    <property type="match status" value="1"/>
</dbReference>
<proteinExistence type="predicted"/>
<dbReference type="InterPro" id="IPR003343">
    <property type="entry name" value="Big_2"/>
</dbReference>
<dbReference type="Pfam" id="PF16116">
    <property type="entry name" value="DUF4832"/>
    <property type="match status" value="1"/>
</dbReference>
<dbReference type="Proteomes" id="UP000198953">
    <property type="component" value="Unassembled WGS sequence"/>
</dbReference>
<dbReference type="InterPro" id="IPR006584">
    <property type="entry name" value="Cellulose-bd_IV"/>
</dbReference>
<organism evidence="6 7">
    <name type="scientific">Nonomuraea pusilla</name>
    <dbReference type="NCBI Taxonomy" id="46177"/>
    <lineage>
        <taxon>Bacteria</taxon>
        <taxon>Bacillati</taxon>
        <taxon>Actinomycetota</taxon>
        <taxon>Actinomycetes</taxon>
        <taxon>Streptosporangiales</taxon>
        <taxon>Streptosporangiaceae</taxon>
        <taxon>Nonomuraea</taxon>
    </lineage>
</organism>
<dbReference type="Gene3D" id="2.60.40.10">
    <property type="entry name" value="Immunoglobulins"/>
    <property type="match status" value="1"/>
</dbReference>
<dbReference type="SUPFAM" id="SSF49373">
    <property type="entry name" value="Invasin/intimin cell-adhesion fragments"/>
    <property type="match status" value="1"/>
</dbReference>
<dbReference type="GO" id="GO:0009341">
    <property type="term" value="C:beta-galactosidase complex"/>
    <property type="evidence" value="ECO:0007669"/>
    <property type="project" value="InterPro"/>
</dbReference>
<dbReference type="CDD" id="cd00063">
    <property type="entry name" value="FN3"/>
    <property type="match status" value="1"/>
</dbReference>
<evidence type="ECO:0000313" key="6">
    <source>
        <dbReference type="EMBL" id="SEN66348.1"/>
    </source>
</evidence>
<evidence type="ECO:0000256" key="3">
    <source>
        <dbReference type="ARBA" id="ARBA00023295"/>
    </source>
</evidence>
<feature type="domain" description="CBM6" evidence="5">
    <location>
        <begin position="678"/>
        <end position="806"/>
    </location>
</feature>
<dbReference type="SMART" id="SM00635">
    <property type="entry name" value="BID_2"/>
    <property type="match status" value="1"/>
</dbReference>
<sequence length="1247" mass="135767">MSRRLLGMALSVAVTAALTVLPGHAAAQASTQTAAQASTRAAAGAVAETASPRTTVTFTDTHEVLHGNPYTGTAFDINSPKPAGERGWVFTDDPAITAFIEGKEKIPDEADIVRLQIAWADFEPDDDAFTWDRLDAFMKRIVEQGKTVEFQLLMSEAPDIENDPSVFAYEYPPAWLFDKLGAKFRLAPYNTVYKSRQPIYHDPIYLAELKEAVGAFAARYDKNPGMAWVDLRAFALFGEWSGWNDAMNFPWPDNATRSATLRAIIDIYADAFTQTMVMMPNPGADVVASDPDADTQAKRYVAFGYDQAARNENWGLRSDTVNSAFPWMHYGTGSENVWINRKLRRDLIQVSEGAGWDSGIMLNNPRLVVKNALEAYHSNLQGINNTSFAHWQAMKDAYGEWFTTLGRYSGYRFLMPRASYDSEVAAGGRFTLAHTWTNNGVGFSPRKYPLEVRFTDRATGEVVWRGTDDSLDQTKWFKGDVRELRSTFTLPAGVPAGTYDVGVAMLGADGKPRIELAMPDGAGKVYPIGTIKVVPEVTPPPALAAPLTQFKIENEDYTEAKGAYGVEAPPEGGFGSLYLDEAGEWAEYDNVVVPASGTYRAEFRVSSEQGNRFRVEVDGRDALGPITVPDSGGYNVYRTIERDLALTEGRHTIRIVREDGRWFFMNWMRFTHERPESITIQAEKPTAQEGVWLAAQDTTSDDGTPGVSIVDTGDWLRYDDVEIPASGDYLLQFQYSTVNADPLTFRVEVDGADVSGALSLRDTGGVNRIRTEDFVIPLTAGTRSIKVVWTEAHSNIVWNRMRLDLQGAAKQAIEAENYTMQWNLGQEWAWKGADTGVVVGTYQGSDGPVRAVGKVDEGDYLRYDNVLAPHTGLYRVGFAAASGQATSFRFEVDGDRYPVHVPDTGGDGHFTTVGTWVKLTAGVHTFRIVAEGSGLLLDAFTVTAGTAATKAIVATGATALKAGETSTITTEAVNADGSRTPVSDGVTYLSSDPSVATVDANGVVKAVAWGSATITAIYDGLSDGYALTVTDPTLVLTYVNDDDKQVKYSGAFGVDQNRGLGDYGDDVHYSTQKGDYAELTFTGTGISFLTERYTDMGVVDLYVDGELRASVDCYGPVRQGQQRVFRASGLPLGEHTIRVVNRQSYADTGRIAIVDAFVVEVARAWADGAELTVKKKATSVQLTWPKSEIATGYAVFDGDTEVARVEANKTKAEVGSLVPGSTHTFTVRPVLPGGAVLSFGLTAQVTL</sequence>
<dbReference type="SUPFAM" id="SSF49785">
    <property type="entry name" value="Galactose-binding domain-like"/>
    <property type="match status" value="3"/>
</dbReference>
<accession>A0A1H8IF49</accession>
<dbReference type="InterPro" id="IPR008964">
    <property type="entry name" value="Invasin/intimin_cell_adhesion"/>
</dbReference>
<dbReference type="GO" id="GO:0004565">
    <property type="term" value="F:beta-galactosidase activity"/>
    <property type="evidence" value="ECO:0007669"/>
    <property type="project" value="InterPro"/>
</dbReference>
<dbReference type="InterPro" id="IPR017853">
    <property type="entry name" value="GH"/>
</dbReference>
<dbReference type="SUPFAM" id="SSF51445">
    <property type="entry name" value="(Trans)glycosidases"/>
    <property type="match status" value="1"/>
</dbReference>
<dbReference type="InterPro" id="IPR032267">
    <property type="entry name" value="DUF4832"/>
</dbReference>
<feature type="domain" description="CBM6" evidence="5">
    <location>
        <begin position="550"/>
        <end position="671"/>
    </location>
</feature>
<dbReference type="STRING" id="46177.SAMN05660976_08018"/>
<feature type="domain" description="CBM6" evidence="5">
    <location>
        <begin position="811"/>
        <end position="943"/>
    </location>
</feature>
<dbReference type="Pfam" id="PF02368">
    <property type="entry name" value="Big_2"/>
    <property type="match status" value="1"/>
</dbReference>
<feature type="chain" id="PRO_5038706629" evidence="4">
    <location>
        <begin position="26"/>
        <end position="1247"/>
    </location>
</feature>
<dbReference type="Gene3D" id="2.60.120.260">
    <property type="entry name" value="Galactose-binding domain-like"/>
    <property type="match status" value="4"/>
</dbReference>
<protein>
    <submittedName>
        <fullName evidence="6">Beta-galactosidase</fullName>
    </submittedName>
</protein>
<feature type="signal peptide" evidence="4">
    <location>
        <begin position="1"/>
        <end position="25"/>
    </location>
</feature>
<dbReference type="Gene3D" id="2.60.40.1080">
    <property type="match status" value="1"/>
</dbReference>
<dbReference type="InterPro" id="IPR003961">
    <property type="entry name" value="FN3_dom"/>
</dbReference>
<dbReference type="GO" id="GO:0030246">
    <property type="term" value="F:carbohydrate binding"/>
    <property type="evidence" value="ECO:0007669"/>
    <property type="project" value="InterPro"/>
</dbReference>
<dbReference type="Pfam" id="PF03422">
    <property type="entry name" value="CBM_6"/>
    <property type="match status" value="3"/>
</dbReference>
<dbReference type="InterPro" id="IPR013529">
    <property type="entry name" value="Glyco_hydro_42_N"/>
</dbReference>
<dbReference type="OrthoDB" id="9760654at2"/>
<dbReference type="SMART" id="SM00606">
    <property type="entry name" value="CBD_IV"/>
    <property type="match status" value="3"/>
</dbReference>
<dbReference type="AlphaFoldDB" id="A0A1H8IF49"/>
<dbReference type="PROSITE" id="PS51175">
    <property type="entry name" value="CBM6"/>
    <property type="match status" value="3"/>
</dbReference>
<keyword evidence="1 4" id="KW-0732">Signal</keyword>
<dbReference type="Gene3D" id="3.20.20.80">
    <property type="entry name" value="Glycosidases"/>
    <property type="match status" value="1"/>
</dbReference>
<keyword evidence="7" id="KW-1185">Reference proteome</keyword>
<evidence type="ECO:0000256" key="4">
    <source>
        <dbReference type="SAM" id="SignalP"/>
    </source>
</evidence>
<evidence type="ECO:0000259" key="5">
    <source>
        <dbReference type="PROSITE" id="PS51175"/>
    </source>
</evidence>
<keyword evidence="3" id="KW-0326">Glycosidase</keyword>
<dbReference type="InterPro" id="IPR008979">
    <property type="entry name" value="Galactose-bd-like_sf"/>
</dbReference>
<dbReference type="RefSeq" id="WP_091105599.1">
    <property type="nucleotide sequence ID" value="NZ_FOBF01000032.1"/>
</dbReference>
<keyword evidence="2" id="KW-0378">Hydrolase</keyword>
<dbReference type="EMBL" id="FOBF01000032">
    <property type="protein sequence ID" value="SEN66348.1"/>
    <property type="molecule type" value="Genomic_DNA"/>
</dbReference>
<dbReference type="GO" id="GO:0005975">
    <property type="term" value="P:carbohydrate metabolic process"/>
    <property type="evidence" value="ECO:0007669"/>
    <property type="project" value="InterPro"/>
</dbReference>
<dbReference type="InterPro" id="IPR013783">
    <property type="entry name" value="Ig-like_fold"/>
</dbReference>
<name>A0A1H8IF49_9ACTN</name>
<dbReference type="Pfam" id="PF02449">
    <property type="entry name" value="Glyco_hydro_42"/>
    <property type="match status" value="1"/>
</dbReference>
<gene>
    <name evidence="6" type="ORF">SAMN05660976_08018</name>
</gene>
<dbReference type="InterPro" id="IPR005084">
    <property type="entry name" value="CBM6"/>
</dbReference>
<evidence type="ECO:0000313" key="7">
    <source>
        <dbReference type="Proteomes" id="UP000198953"/>
    </source>
</evidence>
<evidence type="ECO:0000256" key="1">
    <source>
        <dbReference type="ARBA" id="ARBA00022729"/>
    </source>
</evidence>
<reference evidence="6 7" key="1">
    <citation type="submission" date="2016-10" db="EMBL/GenBank/DDBJ databases">
        <authorList>
            <person name="de Groot N.N."/>
        </authorList>
    </citation>
    <scope>NUCLEOTIDE SEQUENCE [LARGE SCALE GENOMIC DNA]</scope>
    <source>
        <strain evidence="6 7">DSM 43357</strain>
    </source>
</reference>
<evidence type="ECO:0000256" key="2">
    <source>
        <dbReference type="ARBA" id="ARBA00022801"/>
    </source>
</evidence>